<sequence length="109" mass="11753">MNGFGKRRIWNAVVCIGLMVALSAAGGTLTLAAAEKKESGTAQVDLNSASREQLMQVKGIGPALADRIVEFRKEHGPFRRVEDILKVRGVGEKSLAKLRPHLKVDKSGT</sequence>
<dbReference type="GO" id="GO:0003677">
    <property type="term" value="F:DNA binding"/>
    <property type="evidence" value="ECO:0007669"/>
    <property type="project" value="InterPro"/>
</dbReference>
<dbReference type="SMART" id="SM00278">
    <property type="entry name" value="HhH1"/>
    <property type="match status" value="2"/>
</dbReference>
<organism evidence="3 4">
    <name type="scientific">Candidatus Polarisedimenticola svalbardensis</name>
    <dbReference type="NCBI Taxonomy" id="2886004"/>
    <lineage>
        <taxon>Bacteria</taxon>
        <taxon>Pseudomonadati</taxon>
        <taxon>Acidobacteriota</taxon>
        <taxon>Candidatus Polarisedimenticolia</taxon>
        <taxon>Candidatus Polarisedimenticolales</taxon>
        <taxon>Candidatus Polarisedimenticolaceae</taxon>
        <taxon>Candidatus Polarisedimenticola</taxon>
    </lineage>
</organism>
<dbReference type="InterPro" id="IPR003583">
    <property type="entry name" value="Hlx-hairpin-Hlx_DNA-bd_motif"/>
</dbReference>
<dbReference type="GO" id="GO:0015627">
    <property type="term" value="C:type II protein secretion system complex"/>
    <property type="evidence" value="ECO:0007669"/>
    <property type="project" value="TreeGrafter"/>
</dbReference>
<dbReference type="Proteomes" id="UP000648239">
    <property type="component" value="Unassembled WGS sequence"/>
</dbReference>
<evidence type="ECO:0000256" key="1">
    <source>
        <dbReference type="SAM" id="SignalP"/>
    </source>
</evidence>
<dbReference type="InterPro" id="IPR004509">
    <property type="entry name" value="Competence_ComEA_HhH"/>
</dbReference>
<feature type="domain" description="Helix-hairpin-helix DNA-binding motif class 1" evidence="2">
    <location>
        <begin position="52"/>
        <end position="71"/>
    </location>
</feature>
<name>A0A8J6Y171_9BACT</name>
<dbReference type="AlphaFoldDB" id="A0A8J6Y171"/>
<dbReference type="InterPro" id="IPR010994">
    <property type="entry name" value="RuvA_2-like"/>
</dbReference>
<protein>
    <submittedName>
        <fullName evidence="3">Helix-hairpin-helix domain-containing protein</fullName>
    </submittedName>
</protein>
<feature type="chain" id="PRO_5035213614" evidence="1">
    <location>
        <begin position="27"/>
        <end position="109"/>
    </location>
</feature>
<dbReference type="PANTHER" id="PTHR21180:SF32">
    <property type="entry name" value="ENDONUCLEASE_EXONUCLEASE_PHOSPHATASE FAMILY DOMAIN-CONTAINING PROTEIN 1"/>
    <property type="match status" value="1"/>
</dbReference>
<reference evidence="3 4" key="1">
    <citation type="submission" date="2020-08" db="EMBL/GenBank/DDBJ databases">
        <title>Acidobacteriota in marine sediments use diverse sulfur dissimilation pathways.</title>
        <authorList>
            <person name="Wasmund K."/>
        </authorList>
    </citation>
    <scope>NUCLEOTIDE SEQUENCE [LARGE SCALE GENOMIC DNA]</scope>
    <source>
        <strain evidence="3">MAG AM4</strain>
    </source>
</reference>
<evidence type="ECO:0000313" key="4">
    <source>
        <dbReference type="Proteomes" id="UP000648239"/>
    </source>
</evidence>
<evidence type="ECO:0000259" key="2">
    <source>
        <dbReference type="SMART" id="SM00278"/>
    </source>
</evidence>
<comment type="caution">
    <text evidence="3">The sequence shown here is derived from an EMBL/GenBank/DDBJ whole genome shotgun (WGS) entry which is preliminary data.</text>
</comment>
<dbReference type="Pfam" id="PF12836">
    <property type="entry name" value="HHH_3"/>
    <property type="match status" value="1"/>
</dbReference>
<keyword evidence="1" id="KW-0732">Signal</keyword>
<dbReference type="Gene3D" id="1.10.150.320">
    <property type="entry name" value="Photosystem II 12 kDa extrinsic protein"/>
    <property type="match status" value="1"/>
</dbReference>
<dbReference type="GO" id="GO:0006281">
    <property type="term" value="P:DNA repair"/>
    <property type="evidence" value="ECO:0007669"/>
    <property type="project" value="InterPro"/>
</dbReference>
<feature type="signal peptide" evidence="1">
    <location>
        <begin position="1"/>
        <end position="26"/>
    </location>
</feature>
<dbReference type="NCBIfam" id="TIGR00426">
    <property type="entry name" value="competence protein ComEA helix-hairpin-helix repeat region"/>
    <property type="match status" value="1"/>
</dbReference>
<proteinExistence type="predicted"/>
<gene>
    <name evidence="3" type="ORF">IFK94_09000</name>
</gene>
<evidence type="ECO:0000313" key="3">
    <source>
        <dbReference type="EMBL" id="MBD3868252.1"/>
    </source>
</evidence>
<accession>A0A8J6Y171</accession>
<dbReference type="GO" id="GO:0015628">
    <property type="term" value="P:protein secretion by the type II secretion system"/>
    <property type="evidence" value="ECO:0007669"/>
    <property type="project" value="TreeGrafter"/>
</dbReference>
<dbReference type="SUPFAM" id="SSF47781">
    <property type="entry name" value="RuvA domain 2-like"/>
    <property type="match status" value="1"/>
</dbReference>
<dbReference type="InterPro" id="IPR051675">
    <property type="entry name" value="Endo/Exo/Phosphatase_dom_1"/>
</dbReference>
<feature type="domain" description="Helix-hairpin-helix DNA-binding motif class 1" evidence="2">
    <location>
        <begin position="82"/>
        <end position="101"/>
    </location>
</feature>
<dbReference type="EMBL" id="JACXWD010000026">
    <property type="protein sequence ID" value="MBD3868252.1"/>
    <property type="molecule type" value="Genomic_DNA"/>
</dbReference>
<dbReference type="PANTHER" id="PTHR21180">
    <property type="entry name" value="ENDONUCLEASE/EXONUCLEASE/PHOSPHATASE FAMILY DOMAIN-CONTAINING PROTEIN 1"/>
    <property type="match status" value="1"/>
</dbReference>